<comment type="caution">
    <text evidence="1">The sequence shown here is derived from an EMBL/GenBank/DDBJ whole genome shotgun (WGS) entry which is preliminary data.</text>
</comment>
<accession>A0ABN3GAU8</accession>
<sequence>MTVTDYPYNPPIDANLSCRNCADPIIATARVSSDGPTISGLREYRWTHAHGSDTCRPKTVAQPFDGWHATRAVERIEQERRVDEDAFLDATEGMFPVGAKVLADLPHPKCLSDCVVLGYDITDGVARYKLSRRVGSPMSGYAYRPLADPVDAALVRPHPA</sequence>
<organism evidence="1 2">
    <name type="scientific">Dactylosporangium salmoneum</name>
    <dbReference type="NCBI Taxonomy" id="53361"/>
    <lineage>
        <taxon>Bacteria</taxon>
        <taxon>Bacillati</taxon>
        <taxon>Actinomycetota</taxon>
        <taxon>Actinomycetes</taxon>
        <taxon>Micromonosporales</taxon>
        <taxon>Micromonosporaceae</taxon>
        <taxon>Dactylosporangium</taxon>
    </lineage>
</organism>
<keyword evidence="2" id="KW-1185">Reference proteome</keyword>
<proteinExistence type="predicted"/>
<name>A0ABN3GAU8_9ACTN</name>
<evidence type="ECO:0000313" key="2">
    <source>
        <dbReference type="Proteomes" id="UP001501444"/>
    </source>
</evidence>
<gene>
    <name evidence="1" type="ORF">GCM10010170_034920</name>
</gene>
<dbReference type="EMBL" id="BAAARV010000025">
    <property type="protein sequence ID" value="GAA2347379.1"/>
    <property type="molecule type" value="Genomic_DNA"/>
</dbReference>
<protein>
    <submittedName>
        <fullName evidence="1">Uncharacterized protein</fullName>
    </submittedName>
</protein>
<evidence type="ECO:0000313" key="1">
    <source>
        <dbReference type="EMBL" id="GAA2347379.1"/>
    </source>
</evidence>
<dbReference type="Proteomes" id="UP001501444">
    <property type="component" value="Unassembled WGS sequence"/>
</dbReference>
<reference evidence="1 2" key="1">
    <citation type="journal article" date="2019" name="Int. J. Syst. Evol. Microbiol.">
        <title>The Global Catalogue of Microorganisms (GCM) 10K type strain sequencing project: providing services to taxonomists for standard genome sequencing and annotation.</title>
        <authorList>
            <consortium name="The Broad Institute Genomics Platform"/>
            <consortium name="The Broad Institute Genome Sequencing Center for Infectious Disease"/>
            <person name="Wu L."/>
            <person name="Ma J."/>
        </authorList>
    </citation>
    <scope>NUCLEOTIDE SEQUENCE [LARGE SCALE GENOMIC DNA]</scope>
    <source>
        <strain evidence="1 2">JCM 3272</strain>
    </source>
</reference>